<keyword evidence="2" id="KW-1185">Reference proteome</keyword>
<proteinExistence type="predicted"/>
<accession>A0A1Y3B7D9</accession>
<name>A0A1Y3B7D9_EURMA</name>
<dbReference type="Proteomes" id="UP000194236">
    <property type="component" value="Unassembled WGS sequence"/>
</dbReference>
<evidence type="ECO:0000313" key="2">
    <source>
        <dbReference type="Proteomes" id="UP000194236"/>
    </source>
</evidence>
<evidence type="ECO:0000313" key="1">
    <source>
        <dbReference type="EMBL" id="OTF75165.1"/>
    </source>
</evidence>
<comment type="caution">
    <text evidence="1">The sequence shown here is derived from an EMBL/GenBank/DDBJ whole genome shotgun (WGS) entry which is preliminary data.</text>
</comment>
<gene>
    <name evidence="1" type="ORF">BLA29_015569</name>
</gene>
<protein>
    <submittedName>
        <fullName evidence="1">Uncharacterized protein</fullName>
    </submittedName>
</protein>
<reference evidence="1 2" key="1">
    <citation type="submission" date="2017-03" db="EMBL/GenBank/DDBJ databases">
        <title>Genome Survey of Euroglyphus maynei.</title>
        <authorList>
            <person name="Arlian L.G."/>
            <person name="Morgan M.S."/>
            <person name="Rider S.D."/>
        </authorList>
    </citation>
    <scope>NUCLEOTIDE SEQUENCE [LARGE SCALE GENOMIC DNA]</scope>
    <source>
        <strain evidence="1">Arlian Lab</strain>
        <tissue evidence="1">Whole body</tissue>
    </source>
</reference>
<organism evidence="1 2">
    <name type="scientific">Euroglyphus maynei</name>
    <name type="common">Mayne's house dust mite</name>
    <dbReference type="NCBI Taxonomy" id="6958"/>
    <lineage>
        <taxon>Eukaryota</taxon>
        <taxon>Metazoa</taxon>
        <taxon>Ecdysozoa</taxon>
        <taxon>Arthropoda</taxon>
        <taxon>Chelicerata</taxon>
        <taxon>Arachnida</taxon>
        <taxon>Acari</taxon>
        <taxon>Acariformes</taxon>
        <taxon>Sarcoptiformes</taxon>
        <taxon>Astigmata</taxon>
        <taxon>Psoroptidia</taxon>
        <taxon>Analgoidea</taxon>
        <taxon>Pyroglyphidae</taxon>
        <taxon>Pyroglyphinae</taxon>
        <taxon>Euroglyphus</taxon>
    </lineage>
</organism>
<dbReference type="EMBL" id="MUJZ01043301">
    <property type="protein sequence ID" value="OTF75165.1"/>
    <property type="molecule type" value="Genomic_DNA"/>
</dbReference>
<sequence>MIEINREVTIY</sequence>